<dbReference type="AlphaFoldDB" id="A0AAD2EP66"/>
<protein>
    <submittedName>
        <fullName evidence="1">Uncharacterized protein</fullName>
    </submittedName>
</protein>
<dbReference type="RefSeq" id="WP_316869849.1">
    <property type="nucleotide sequence ID" value="NZ_CATWAF010000003.1"/>
</dbReference>
<sequence>MEPIVTSNEFLDWMCIGLRREAEDMTSATYRFTTQRYVDDIATGPVFGTFSIDKETGAIKLVVPMPGDGEKRVFIRAAQKIGRHWSQGDLPETTAYVAG</sequence>
<reference evidence="1 2" key="1">
    <citation type="submission" date="2023-07" db="EMBL/GenBank/DDBJ databases">
        <authorList>
            <person name="Peeters C."/>
        </authorList>
    </citation>
    <scope>NUCLEOTIDE SEQUENCE [LARGE SCALE GENOMIC DNA]</scope>
    <source>
        <strain evidence="1 2">LMG 18091</strain>
    </source>
</reference>
<comment type="caution">
    <text evidence="1">The sequence shown here is derived from an EMBL/GenBank/DDBJ whole genome shotgun (WGS) entry which is preliminary data.</text>
</comment>
<evidence type="ECO:0000313" key="1">
    <source>
        <dbReference type="EMBL" id="CAJ0696122.1"/>
    </source>
</evidence>
<dbReference type="EMBL" id="CATWAF010000003">
    <property type="protein sequence ID" value="CAJ0696122.1"/>
    <property type="molecule type" value="Genomic_DNA"/>
</dbReference>
<dbReference type="Proteomes" id="UP001189915">
    <property type="component" value="Unassembled WGS sequence"/>
</dbReference>
<proteinExistence type="predicted"/>
<name>A0AAD2EP66_9RALS</name>
<gene>
    <name evidence="1" type="ORF">LMG18091_02228</name>
</gene>
<accession>A0AAD2EP66</accession>
<organism evidence="1 2">
    <name type="scientific">Ralstonia wenshanensis</name>
    <dbReference type="NCBI Taxonomy" id="2842456"/>
    <lineage>
        <taxon>Bacteria</taxon>
        <taxon>Pseudomonadati</taxon>
        <taxon>Pseudomonadota</taxon>
        <taxon>Betaproteobacteria</taxon>
        <taxon>Burkholderiales</taxon>
        <taxon>Burkholderiaceae</taxon>
        <taxon>Ralstonia</taxon>
    </lineage>
</organism>
<keyword evidence="2" id="KW-1185">Reference proteome</keyword>
<evidence type="ECO:0000313" key="2">
    <source>
        <dbReference type="Proteomes" id="UP001189915"/>
    </source>
</evidence>